<dbReference type="AlphaFoldDB" id="A0A7V3NVS6"/>
<dbReference type="PROSITE" id="PS50005">
    <property type="entry name" value="TPR"/>
    <property type="match status" value="2"/>
</dbReference>
<reference evidence="4" key="1">
    <citation type="journal article" date="2020" name="mSystems">
        <title>Genome- and Community-Level Interaction Insights into Carbon Utilization and Element Cycling Functions of Hydrothermarchaeota in Hydrothermal Sediment.</title>
        <authorList>
            <person name="Zhou Z."/>
            <person name="Liu Y."/>
            <person name="Xu W."/>
            <person name="Pan J."/>
            <person name="Luo Z.H."/>
            <person name="Li M."/>
        </authorList>
    </citation>
    <scope>NUCLEOTIDE SEQUENCE [LARGE SCALE GENOMIC DNA]</scope>
    <source>
        <strain evidence="4">SpSt-754</strain>
    </source>
</reference>
<evidence type="ECO:0000313" key="4">
    <source>
        <dbReference type="EMBL" id="HGB36584.1"/>
    </source>
</evidence>
<sequence length="287" mass="33357">MEDIKSKLIQRIATHIKDFQYDDALKDIKTYWRAFRGKDKERILFLKGYLSLKAGKPEEARKIFSRLLKNAPNKSIYHFFLGLSNMELVDYKESLENFSRALSISPESFEYLKNYGWSMVMLGKKKGLSILKKLYDKNSEDVDLLVKYIFALLKFNKVNQAKWLSEIALRKYQDEELQDLLGAIKDFHSYESTFLSENEEKVLLLLQLKSGLESEVLDGLTILFLTLKDGAFKRIVKPHPWAAALEITGRLILGDGKVKVREICKKYNVKEKQVDRILKKILEAGVY</sequence>
<dbReference type="Pfam" id="PF13432">
    <property type="entry name" value="TPR_16"/>
    <property type="match status" value="1"/>
</dbReference>
<dbReference type="InterPro" id="IPR019734">
    <property type="entry name" value="TPR_rpt"/>
</dbReference>
<dbReference type="SMART" id="SM00028">
    <property type="entry name" value="TPR"/>
    <property type="match status" value="2"/>
</dbReference>
<dbReference type="Gene3D" id="1.25.40.10">
    <property type="entry name" value="Tetratricopeptide repeat domain"/>
    <property type="match status" value="2"/>
</dbReference>
<name>A0A7V3NVS6_UNCW3</name>
<dbReference type="PANTHER" id="PTHR44943">
    <property type="entry name" value="CELLULOSE SYNTHASE OPERON PROTEIN C"/>
    <property type="match status" value="1"/>
</dbReference>
<accession>A0A7V3NVS6</accession>
<evidence type="ECO:0000256" key="1">
    <source>
        <dbReference type="ARBA" id="ARBA00022737"/>
    </source>
</evidence>
<gene>
    <name evidence="4" type="ORF">ENV38_06750</name>
</gene>
<dbReference type="InterPro" id="IPR051685">
    <property type="entry name" value="Ycf3/AcsC/BcsC/TPR_MFPF"/>
</dbReference>
<dbReference type="PANTHER" id="PTHR44943:SF8">
    <property type="entry name" value="TPR REPEAT-CONTAINING PROTEIN MJ0263"/>
    <property type="match status" value="1"/>
</dbReference>
<keyword evidence="1" id="KW-0677">Repeat</keyword>
<evidence type="ECO:0000256" key="2">
    <source>
        <dbReference type="ARBA" id="ARBA00022803"/>
    </source>
</evidence>
<proteinExistence type="predicted"/>
<feature type="repeat" description="TPR" evidence="3">
    <location>
        <begin position="75"/>
        <end position="108"/>
    </location>
</feature>
<keyword evidence="2 3" id="KW-0802">TPR repeat</keyword>
<comment type="caution">
    <text evidence="4">The sequence shown here is derived from an EMBL/GenBank/DDBJ whole genome shotgun (WGS) entry which is preliminary data.</text>
</comment>
<dbReference type="SUPFAM" id="SSF48452">
    <property type="entry name" value="TPR-like"/>
    <property type="match status" value="1"/>
</dbReference>
<dbReference type="InterPro" id="IPR011990">
    <property type="entry name" value="TPR-like_helical_dom_sf"/>
</dbReference>
<protein>
    <recommendedName>
        <fullName evidence="5">Tetratricopeptide repeat protein</fullName>
    </recommendedName>
</protein>
<organism evidence="4">
    <name type="scientific">candidate division WOR-3 bacterium</name>
    <dbReference type="NCBI Taxonomy" id="2052148"/>
    <lineage>
        <taxon>Bacteria</taxon>
        <taxon>Bacteria division WOR-3</taxon>
    </lineage>
</organism>
<feature type="repeat" description="TPR" evidence="3">
    <location>
        <begin position="41"/>
        <end position="74"/>
    </location>
</feature>
<evidence type="ECO:0000256" key="3">
    <source>
        <dbReference type="PROSITE-ProRule" id="PRU00339"/>
    </source>
</evidence>
<evidence type="ECO:0008006" key="5">
    <source>
        <dbReference type="Google" id="ProtNLM"/>
    </source>
</evidence>
<dbReference type="EMBL" id="DTGD01000254">
    <property type="protein sequence ID" value="HGB36584.1"/>
    <property type="molecule type" value="Genomic_DNA"/>
</dbReference>